<accession>A0A494X1U9</accession>
<evidence type="ECO:0000256" key="1">
    <source>
        <dbReference type="SAM" id="MobiDB-lite"/>
    </source>
</evidence>
<dbReference type="Proteomes" id="UP000270342">
    <property type="component" value="Unassembled WGS sequence"/>
</dbReference>
<dbReference type="OrthoDB" id="5124088at2"/>
<evidence type="ECO:0000313" key="3">
    <source>
        <dbReference type="Proteomes" id="UP000270342"/>
    </source>
</evidence>
<reference evidence="2 3" key="1">
    <citation type="submission" date="2018-10" db="EMBL/GenBank/DDBJ databases">
        <title>Robbsia sp. DHC34, isolated from soil.</title>
        <authorList>
            <person name="Gao Z.-H."/>
            <person name="Qiu L.-H."/>
        </authorList>
    </citation>
    <scope>NUCLEOTIDE SEQUENCE [LARGE SCALE GENOMIC DNA]</scope>
    <source>
        <strain evidence="2 3">DHC34</strain>
    </source>
</reference>
<dbReference type="InterPro" id="IPR004590">
    <property type="entry name" value="ssDNA_annealing_RecT"/>
</dbReference>
<dbReference type="AlphaFoldDB" id="A0A494X1U9"/>
<proteinExistence type="predicted"/>
<keyword evidence="3" id="KW-1185">Reference proteome</keyword>
<dbReference type="NCBIfam" id="TIGR00616">
    <property type="entry name" value="rect"/>
    <property type="match status" value="1"/>
</dbReference>
<dbReference type="Pfam" id="PF03837">
    <property type="entry name" value="RecT"/>
    <property type="match status" value="1"/>
</dbReference>
<dbReference type="GO" id="GO:0003677">
    <property type="term" value="F:DNA binding"/>
    <property type="evidence" value="ECO:0007669"/>
    <property type="project" value="InterPro"/>
</dbReference>
<feature type="region of interest" description="Disordered" evidence="1">
    <location>
        <begin position="1"/>
        <end position="24"/>
    </location>
</feature>
<organism evidence="2 3">
    <name type="scientific">Pararobbsia silviterrae</name>
    <dbReference type="NCBI Taxonomy" id="1792498"/>
    <lineage>
        <taxon>Bacteria</taxon>
        <taxon>Pseudomonadati</taxon>
        <taxon>Pseudomonadota</taxon>
        <taxon>Betaproteobacteria</taxon>
        <taxon>Burkholderiales</taxon>
        <taxon>Burkholderiaceae</taxon>
        <taxon>Pararobbsia</taxon>
    </lineage>
</organism>
<protein>
    <submittedName>
        <fullName evidence="2">Recombinase RecT</fullName>
    </submittedName>
</protein>
<dbReference type="EMBL" id="RBZU01000019">
    <property type="protein sequence ID" value="RKP44708.1"/>
    <property type="molecule type" value="Genomic_DNA"/>
</dbReference>
<evidence type="ECO:0000313" key="2">
    <source>
        <dbReference type="EMBL" id="RKP44708.1"/>
    </source>
</evidence>
<dbReference type="InterPro" id="IPR018330">
    <property type="entry name" value="RecT_fam"/>
</dbReference>
<feature type="compositionally biased region" description="Low complexity" evidence="1">
    <location>
        <begin position="276"/>
        <end position="300"/>
    </location>
</feature>
<dbReference type="GO" id="GO:0006259">
    <property type="term" value="P:DNA metabolic process"/>
    <property type="evidence" value="ECO:0007669"/>
    <property type="project" value="InterPro"/>
</dbReference>
<gene>
    <name evidence="2" type="ORF">D7S86_27145</name>
</gene>
<feature type="region of interest" description="Disordered" evidence="1">
    <location>
        <begin position="251"/>
        <end position="311"/>
    </location>
</feature>
<feature type="compositionally biased region" description="Basic and acidic residues" evidence="1">
    <location>
        <begin position="261"/>
        <end position="272"/>
    </location>
</feature>
<comment type="caution">
    <text evidence="2">The sequence shown here is derived from an EMBL/GenBank/DDBJ whole genome shotgun (WGS) entry which is preliminary data.</text>
</comment>
<name>A0A494X1U9_9BURK</name>
<sequence>MATTSLTALRENNAPTEKKSSPQQTLSDFFQKHKAQLEMALPTHLKPDRMMRLALTQFSQNAELAKCDIRTIFASVIVAAQLGLEIGITGQGYLVPYKGKCTFVPGWQGLVDLVARAGRAVVYTGVIYSDQKYTFTDGARRDLVIHNETSLDDPLDITHAYAIGWIKGADIPVVELWPISKIARHRDKVNKVGQKHYSFNNWEMYARKVPLLQVIKYVPKSVELSNAIALDAASEDGKNFTIDGDGLIAPISDLNTPDVDDGQHGAENDTQRVESAQEPAQTTTIATAAAPSHANSAQAEPEQDPAEREADKIEQQLRNATSEDTLDIAADLISSTPKHRHKALNALFRERRAALQEGAQSSKQATLIQMD</sequence>